<dbReference type="InterPro" id="IPR036397">
    <property type="entry name" value="RNaseH_sf"/>
</dbReference>
<gene>
    <name evidence="1" type="ORF">ABFW12_11525</name>
</gene>
<sequence length="261" mass="29209">MLRLLEDNFDPGGRYPADWWCAVDAGGTERRRAAALEFVAYNVGDRDDLRRNPRPACDEMRTVMSRLADLRHAGRRPQRSVVCNESPWRADEIDGVFDAWSSVNNIECAALTKSRWRATELQQGSGGEAHPWKWPVARNTVQQLDGTSGLLWTYGLAEVMTLTGGTYNARMKGLPAPIAFRRYSGAGDMRDLAADVLALTKLDWNNDNPFNTFPVTVGYAKKLAQVISKVPSLDENVYPYRLFPSHSWCAITSLDRARGQA</sequence>
<proteinExistence type="predicted"/>
<dbReference type="Proteomes" id="UP001558474">
    <property type="component" value="Unassembled WGS sequence"/>
</dbReference>
<evidence type="ECO:0000313" key="2">
    <source>
        <dbReference type="Proteomes" id="UP001558474"/>
    </source>
</evidence>
<evidence type="ECO:0000313" key="1">
    <source>
        <dbReference type="EMBL" id="MEX3738859.1"/>
    </source>
</evidence>
<dbReference type="SUPFAM" id="SSF53098">
    <property type="entry name" value="Ribonuclease H-like"/>
    <property type="match status" value="1"/>
</dbReference>
<accession>A0ABV3VBS1</accession>
<organism evidence="1 2">
    <name type="scientific">Mycolicibacterium porcinum</name>
    <dbReference type="NCBI Taxonomy" id="39693"/>
    <lineage>
        <taxon>Bacteria</taxon>
        <taxon>Bacillati</taxon>
        <taxon>Actinomycetota</taxon>
        <taxon>Actinomycetes</taxon>
        <taxon>Mycobacteriales</taxon>
        <taxon>Mycobacteriaceae</taxon>
        <taxon>Mycolicibacterium</taxon>
    </lineage>
</organism>
<protein>
    <submittedName>
        <fullName evidence="1">Uncharacterized protein</fullName>
    </submittedName>
</protein>
<dbReference type="EMBL" id="JBDLOU010000019">
    <property type="protein sequence ID" value="MEX3738859.1"/>
    <property type="molecule type" value="Genomic_DNA"/>
</dbReference>
<dbReference type="Gene3D" id="3.30.420.10">
    <property type="entry name" value="Ribonuclease H-like superfamily/Ribonuclease H"/>
    <property type="match status" value="1"/>
</dbReference>
<reference evidence="1 2" key="1">
    <citation type="submission" date="2024-04" db="EMBL/GenBank/DDBJ databases">
        <title>Genomic Markers of Mycobacteria.</title>
        <authorList>
            <person name="Soliman M.S."/>
            <person name="Elkholy A."/>
            <person name="Soliman N.S."/>
            <person name="Abbas A."/>
            <person name="Khayrat S."/>
            <person name="Shawky S."/>
        </authorList>
    </citation>
    <scope>NUCLEOTIDE SEQUENCE [LARGE SCALE GENOMIC DNA]</scope>
    <source>
        <strain evidence="1 2">Egy-CU-AM5</strain>
    </source>
</reference>
<keyword evidence="2" id="KW-1185">Reference proteome</keyword>
<comment type="caution">
    <text evidence="1">The sequence shown here is derived from an EMBL/GenBank/DDBJ whole genome shotgun (WGS) entry which is preliminary data.</text>
</comment>
<dbReference type="RefSeq" id="WP_368572999.1">
    <property type="nucleotide sequence ID" value="NZ_JBDLOU010000019.1"/>
</dbReference>
<name>A0ABV3VBS1_9MYCO</name>
<dbReference type="InterPro" id="IPR012337">
    <property type="entry name" value="RNaseH-like_sf"/>
</dbReference>